<comment type="similarity">
    <text evidence="1 2">Belongs to the phD/YefM antitoxin family.</text>
</comment>
<proteinExistence type="inferred from homology"/>
<dbReference type="Pfam" id="PF02604">
    <property type="entry name" value="PhdYeFM_antitox"/>
    <property type="match status" value="1"/>
</dbReference>
<dbReference type="Proteomes" id="UP000724964">
    <property type="component" value="Unassembled WGS sequence"/>
</dbReference>
<dbReference type="Gene3D" id="3.40.1620.10">
    <property type="entry name" value="YefM-like domain"/>
    <property type="match status" value="1"/>
</dbReference>
<comment type="caution">
    <text evidence="3">The sequence shown here is derived from an EMBL/GenBank/DDBJ whole genome shotgun (WGS) entry which is preliminary data.</text>
</comment>
<dbReference type="InterPro" id="IPR006442">
    <property type="entry name" value="Antitoxin_Phd/YefM"/>
</dbReference>
<protein>
    <recommendedName>
        <fullName evidence="2">Antitoxin</fullName>
    </recommendedName>
</protein>
<evidence type="ECO:0000313" key="4">
    <source>
        <dbReference type="Proteomes" id="UP000724964"/>
    </source>
</evidence>
<gene>
    <name evidence="3" type="ORF">JYT35_00620</name>
</gene>
<sequence length="85" mass="8968">MSTHVVNTHEAKSRLSELIREAEAGVEVIVARNGRPVARIVAWQAASSARVPGAWSGRVAYSEDVVGSDADTMALFDESSAADAL</sequence>
<accession>A0ABS3APX0</accession>
<evidence type="ECO:0000256" key="2">
    <source>
        <dbReference type="RuleBase" id="RU362080"/>
    </source>
</evidence>
<reference evidence="3" key="1">
    <citation type="submission" date="2021-02" db="EMBL/GenBank/DDBJ databases">
        <title>Activity-based single-cell genomes from oceanic crustal fluid captures similar information to metagenomic and metatranscriptomic surveys with orders of magnitude less sampling.</title>
        <authorList>
            <person name="D'Angelo T.S."/>
            <person name="Orcutt B.N."/>
        </authorList>
    </citation>
    <scope>NUCLEOTIDE SEQUENCE [LARGE SCALE GENOMIC DNA]</scope>
    <source>
        <strain evidence="3">AH-315-J10</strain>
    </source>
</reference>
<name>A0ABS3APX0_9ACTN</name>
<organism evidence="3 4">
    <name type="scientific">Acidimicrobium ferrooxidans</name>
    <dbReference type="NCBI Taxonomy" id="53635"/>
    <lineage>
        <taxon>Bacteria</taxon>
        <taxon>Bacillati</taxon>
        <taxon>Actinomycetota</taxon>
        <taxon>Acidimicrobiia</taxon>
        <taxon>Acidimicrobiales</taxon>
        <taxon>Acidimicrobiaceae</taxon>
        <taxon>Acidimicrobium</taxon>
    </lineage>
</organism>
<dbReference type="SUPFAM" id="SSF143120">
    <property type="entry name" value="YefM-like"/>
    <property type="match status" value="1"/>
</dbReference>
<keyword evidence="4" id="KW-1185">Reference proteome</keyword>
<evidence type="ECO:0000313" key="3">
    <source>
        <dbReference type="EMBL" id="MBN4059601.1"/>
    </source>
</evidence>
<dbReference type="InterPro" id="IPR036165">
    <property type="entry name" value="YefM-like_sf"/>
</dbReference>
<comment type="function">
    <text evidence="2">Antitoxin component of a type II toxin-antitoxin (TA) system.</text>
</comment>
<dbReference type="EMBL" id="JAFIUH010000006">
    <property type="protein sequence ID" value="MBN4059601.1"/>
    <property type="molecule type" value="Genomic_DNA"/>
</dbReference>
<evidence type="ECO:0000256" key="1">
    <source>
        <dbReference type="ARBA" id="ARBA00009981"/>
    </source>
</evidence>
<dbReference type="NCBIfam" id="TIGR01552">
    <property type="entry name" value="phd_fam"/>
    <property type="match status" value="1"/>
</dbReference>